<reference evidence="12" key="1">
    <citation type="journal article" date="2016" name="Nat. Commun.">
        <title>The channel catfish genome sequence provides insights into the evolution of scale formation in teleosts.</title>
        <authorList>
            <person name="Liu Z."/>
            <person name="Liu S."/>
            <person name="Yao J."/>
            <person name="Bao L."/>
            <person name="Zhang J."/>
            <person name="Li Y."/>
            <person name="Jiang C."/>
            <person name="Sun L."/>
            <person name="Wang R."/>
            <person name="Zhang Y."/>
            <person name="Zhou T."/>
            <person name="Zeng Q."/>
            <person name="Fu Q."/>
            <person name="Gao S."/>
            <person name="Li N."/>
            <person name="Koren S."/>
            <person name="Jiang Y."/>
            <person name="Zimin A."/>
            <person name="Xu P."/>
            <person name="Phillippy A.M."/>
            <person name="Geng X."/>
            <person name="Song L."/>
            <person name="Sun F."/>
            <person name="Li C."/>
            <person name="Wang X."/>
            <person name="Chen A."/>
            <person name="Jin Y."/>
            <person name="Yuan Z."/>
            <person name="Yang Y."/>
            <person name="Tan S."/>
            <person name="Peatman E."/>
            <person name="Lu J."/>
            <person name="Qin Z."/>
            <person name="Dunham R."/>
            <person name="Li Z."/>
            <person name="Sonstegard T."/>
            <person name="Feng J."/>
            <person name="Danzmann R.G."/>
            <person name="Schroeder S."/>
            <person name="Scheffler B."/>
            <person name="Duke M.V."/>
            <person name="Ballard L."/>
            <person name="Kucuktas H."/>
            <person name="Kaltenboeck L."/>
            <person name="Liu H."/>
            <person name="Armbruster J."/>
            <person name="Xie Y."/>
            <person name="Kirby M.L."/>
            <person name="Tian Y."/>
            <person name="Flanagan M.E."/>
            <person name="Mu W."/>
            <person name="Waldbieser G.C."/>
        </authorList>
    </citation>
    <scope>NUCLEOTIDE SEQUENCE [LARGE SCALE GENOMIC DNA]</scope>
    <source>
        <strain evidence="12">SDA103</strain>
    </source>
</reference>
<dbReference type="GeneID" id="108275726"/>
<keyword evidence="12" id="KW-1185">Reference proteome</keyword>
<keyword evidence="7" id="KW-1015">Disulfide bond</keyword>
<evidence type="ECO:0000256" key="3">
    <source>
        <dbReference type="ARBA" id="ARBA00022473"/>
    </source>
</evidence>
<dbReference type="InterPro" id="IPR048500">
    <property type="entry name" value="DIKK1/2/4_C-subdom1"/>
</dbReference>
<dbReference type="KEGG" id="ipu:108275726"/>
<dbReference type="Pfam" id="PF21481">
    <property type="entry name" value="DIKK1-2-4_C-subdom1"/>
    <property type="match status" value="1"/>
</dbReference>
<proteinExistence type="inferred from homology"/>
<protein>
    <submittedName>
        <fullName evidence="13">Dickkopf-related protein 4 isoform X1</fullName>
    </submittedName>
</protein>
<feature type="domain" description="Dickkopf-related protein 1/2/4 C-terminal subdomain 2" evidence="10">
    <location>
        <begin position="177"/>
        <end position="226"/>
    </location>
</feature>
<evidence type="ECO:0000256" key="7">
    <source>
        <dbReference type="ARBA" id="ARBA00023157"/>
    </source>
</evidence>
<dbReference type="Gene3D" id="2.10.80.10">
    <property type="entry name" value="Lipase, subunit A"/>
    <property type="match status" value="1"/>
</dbReference>
<reference evidence="13" key="2">
    <citation type="submission" date="2025-08" db="UniProtKB">
        <authorList>
            <consortium name="RefSeq"/>
        </authorList>
    </citation>
    <scope>IDENTIFICATION</scope>
    <source>
        <tissue evidence="13">Blood</tissue>
    </source>
</reference>
<dbReference type="InterPro" id="IPR048499">
    <property type="entry name" value="DIKK1/2/4_C-subdom2"/>
</dbReference>
<dbReference type="Pfam" id="PF21479">
    <property type="entry name" value="DIKK1-2-4_C-subdom2"/>
    <property type="match status" value="1"/>
</dbReference>
<evidence type="ECO:0000256" key="8">
    <source>
        <dbReference type="SAM" id="SignalP"/>
    </source>
</evidence>
<dbReference type="InterPro" id="IPR006796">
    <property type="entry name" value="Dickkopf_N"/>
</dbReference>
<dbReference type="Pfam" id="PF04706">
    <property type="entry name" value="Dickkopf_N"/>
    <property type="match status" value="1"/>
</dbReference>
<name>A0A2D0SHF1_ICTPU</name>
<keyword evidence="4" id="KW-0964">Secreted</keyword>
<dbReference type="AlphaFoldDB" id="A0A2D0SHF1"/>
<dbReference type="STRING" id="7998.ENSIPUP00000004594"/>
<dbReference type="PANTHER" id="PTHR12113:SF6">
    <property type="entry name" value="DICKKOPF N-TERMINAL CYSTEINE-RICH DOMAIN-CONTAINING PROTEIN"/>
    <property type="match status" value="1"/>
</dbReference>
<dbReference type="InterPro" id="IPR039863">
    <property type="entry name" value="DKK1-4"/>
</dbReference>
<comment type="subcellular location">
    <subcellularLocation>
        <location evidence="1">Secreted</location>
    </subcellularLocation>
</comment>
<keyword evidence="5" id="KW-0879">Wnt signaling pathway</keyword>
<evidence type="ECO:0000256" key="1">
    <source>
        <dbReference type="ARBA" id="ARBA00004613"/>
    </source>
</evidence>
<evidence type="ECO:0000256" key="6">
    <source>
        <dbReference type="ARBA" id="ARBA00022729"/>
    </source>
</evidence>
<dbReference type="Proteomes" id="UP000221080">
    <property type="component" value="Chromosome 15"/>
</dbReference>
<feature type="domain" description="Dickkopf-related protein 1/2/4 C-terminal subdomain 1" evidence="11">
    <location>
        <begin position="146"/>
        <end position="172"/>
    </location>
</feature>
<dbReference type="OrthoDB" id="8882232at2759"/>
<dbReference type="GO" id="GO:0005615">
    <property type="term" value="C:extracellular space"/>
    <property type="evidence" value="ECO:0007669"/>
    <property type="project" value="TreeGrafter"/>
</dbReference>
<keyword evidence="3" id="KW-0217">Developmental protein</keyword>
<evidence type="ECO:0000256" key="2">
    <source>
        <dbReference type="ARBA" id="ARBA00010842"/>
    </source>
</evidence>
<evidence type="ECO:0000259" key="9">
    <source>
        <dbReference type="Pfam" id="PF04706"/>
    </source>
</evidence>
<dbReference type="GO" id="GO:0090090">
    <property type="term" value="P:negative regulation of canonical Wnt signaling pathway"/>
    <property type="evidence" value="ECO:0007669"/>
    <property type="project" value="TreeGrafter"/>
</dbReference>
<accession>A0A2D0SHF1</accession>
<feature type="domain" description="Dickkopf N-terminal cysteine-rich" evidence="9">
    <location>
        <begin position="56"/>
        <end position="106"/>
    </location>
</feature>
<feature type="chain" id="PRO_5037503824" evidence="8">
    <location>
        <begin position="34"/>
        <end position="260"/>
    </location>
</feature>
<dbReference type="GO" id="GO:0016055">
    <property type="term" value="P:Wnt signaling pathway"/>
    <property type="evidence" value="ECO:0007669"/>
    <property type="project" value="UniProtKB-KW"/>
</dbReference>
<evidence type="ECO:0000256" key="5">
    <source>
        <dbReference type="ARBA" id="ARBA00022687"/>
    </source>
</evidence>
<gene>
    <name evidence="13" type="primary">LOC108275726</name>
</gene>
<dbReference type="PANTHER" id="PTHR12113">
    <property type="entry name" value="DICKKOPF3-LIKE 3"/>
    <property type="match status" value="1"/>
</dbReference>
<organism evidence="12 13">
    <name type="scientific">Ictalurus punctatus</name>
    <name type="common">Channel catfish</name>
    <name type="synonym">Silurus punctatus</name>
    <dbReference type="NCBI Taxonomy" id="7998"/>
    <lineage>
        <taxon>Eukaryota</taxon>
        <taxon>Metazoa</taxon>
        <taxon>Chordata</taxon>
        <taxon>Craniata</taxon>
        <taxon>Vertebrata</taxon>
        <taxon>Euteleostomi</taxon>
        <taxon>Actinopterygii</taxon>
        <taxon>Neopterygii</taxon>
        <taxon>Teleostei</taxon>
        <taxon>Ostariophysi</taxon>
        <taxon>Siluriformes</taxon>
        <taxon>Ictaluridae</taxon>
        <taxon>Ictalurus</taxon>
    </lineage>
</organism>
<dbReference type="GO" id="GO:0039706">
    <property type="term" value="F:co-receptor binding"/>
    <property type="evidence" value="ECO:0007669"/>
    <property type="project" value="TreeGrafter"/>
</dbReference>
<comment type="similarity">
    <text evidence="2">Belongs to the dickkopf family.</text>
</comment>
<keyword evidence="6 8" id="KW-0732">Signal</keyword>
<evidence type="ECO:0000313" key="12">
    <source>
        <dbReference type="Proteomes" id="UP000221080"/>
    </source>
</evidence>
<sequence length="260" mass="29324">MWVSQEDETIPRERMRTCAWGFCTLLAVLSVSTSQPHSEYPGVTRTRKYLTKAYFCSADSECAPRLYCKAPGHAHSQCSPCKRRARHCRRDLMCCPGNECRNHVCSRVSARVSTEHTGKLKNRIYSSTGRRKTSRKLNKPHKGDLGAQCVRSADCGRGLCCARHLWNRVCKAEPQEGQVCSTPWRFKHTGTGHTLELFQLCPCSAGLECRTQSLTHSHSNAHTNIHNKARTNAHTNAHINIHTNRHRPAAAVRLHTCQQL</sequence>
<evidence type="ECO:0000259" key="10">
    <source>
        <dbReference type="Pfam" id="PF21479"/>
    </source>
</evidence>
<evidence type="ECO:0000313" key="13">
    <source>
        <dbReference type="RefSeq" id="XP_017342137.2"/>
    </source>
</evidence>
<evidence type="ECO:0000259" key="11">
    <source>
        <dbReference type="Pfam" id="PF21481"/>
    </source>
</evidence>
<dbReference type="GO" id="GO:0048019">
    <property type="term" value="F:receptor antagonist activity"/>
    <property type="evidence" value="ECO:0007669"/>
    <property type="project" value="TreeGrafter"/>
</dbReference>
<feature type="signal peptide" evidence="8">
    <location>
        <begin position="1"/>
        <end position="33"/>
    </location>
</feature>
<dbReference type="RefSeq" id="XP_017342137.2">
    <property type="nucleotide sequence ID" value="XM_017486648.3"/>
</dbReference>
<evidence type="ECO:0000256" key="4">
    <source>
        <dbReference type="ARBA" id="ARBA00022525"/>
    </source>
</evidence>